<gene>
    <name evidence="2" type="ORF">FJQ98_10455</name>
</gene>
<sequence length="85" mass="10203">MPRKRVRYVNVNKRGRRKEVMILSFLLTSWILSWFGFDKLFIQAFKELFKKEVTIASYYFVFFGVGTIGELILFFNGNYVENLFN</sequence>
<name>A0ABX7AY43_9BACI</name>
<organism evidence="2 3">
    <name type="scientific">Lysinibacillus agricola</name>
    <dbReference type="NCBI Taxonomy" id="2590012"/>
    <lineage>
        <taxon>Bacteria</taxon>
        <taxon>Bacillati</taxon>
        <taxon>Bacillota</taxon>
        <taxon>Bacilli</taxon>
        <taxon>Bacillales</taxon>
        <taxon>Bacillaceae</taxon>
        <taxon>Lysinibacillus</taxon>
    </lineage>
</organism>
<dbReference type="Proteomes" id="UP000596049">
    <property type="component" value="Chromosome"/>
</dbReference>
<feature type="transmembrane region" description="Helical" evidence="1">
    <location>
        <begin position="20"/>
        <end position="37"/>
    </location>
</feature>
<protein>
    <submittedName>
        <fullName evidence="2">Uncharacterized protein</fullName>
    </submittedName>
</protein>
<dbReference type="EMBL" id="CP067341">
    <property type="protein sequence ID" value="QQP14392.1"/>
    <property type="molecule type" value="Genomic_DNA"/>
</dbReference>
<accession>A0ABX7AY43</accession>
<keyword evidence="1" id="KW-0812">Transmembrane</keyword>
<reference evidence="2 3" key="1">
    <citation type="submission" date="2020-01" db="EMBL/GenBank/DDBJ databases">
        <authorList>
            <person name="Liu G."/>
            <person name="Liu B."/>
        </authorList>
    </citation>
    <scope>NUCLEOTIDE SEQUENCE [LARGE SCALE GENOMIC DNA]</scope>
    <source>
        <strain evidence="2 3">FJAT-51161</strain>
    </source>
</reference>
<keyword evidence="3" id="KW-1185">Reference proteome</keyword>
<evidence type="ECO:0000313" key="2">
    <source>
        <dbReference type="EMBL" id="QQP14392.1"/>
    </source>
</evidence>
<dbReference type="RefSeq" id="WP_143114592.1">
    <property type="nucleotide sequence ID" value="NZ_CP067341.1"/>
</dbReference>
<proteinExistence type="predicted"/>
<feature type="transmembrane region" description="Helical" evidence="1">
    <location>
        <begin position="57"/>
        <end position="75"/>
    </location>
</feature>
<keyword evidence="1" id="KW-0472">Membrane</keyword>
<keyword evidence="1" id="KW-1133">Transmembrane helix</keyword>
<evidence type="ECO:0000313" key="3">
    <source>
        <dbReference type="Proteomes" id="UP000596049"/>
    </source>
</evidence>
<evidence type="ECO:0000256" key="1">
    <source>
        <dbReference type="SAM" id="Phobius"/>
    </source>
</evidence>